<keyword evidence="1" id="KW-0732">Signal</keyword>
<accession>A0A3P8AFK5</accession>
<dbReference type="AlphaFoldDB" id="A0A3P8AFK5"/>
<evidence type="ECO:0000313" key="2">
    <source>
        <dbReference type="EMBL" id="VDO59282.1"/>
    </source>
</evidence>
<feature type="signal peptide" evidence="1">
    <location>
        <begin position="1"/>
        <end position="15"/>
    </location>
</feature>
<protein>
    <submittedName>
        <fullName evidence="2">Uncharacterized protein</fullName>
    </submittedName>
</protein>
<organism evidence="2 3">
    <name type="scientific">Haemonchus placei</name>
    <name type="common">Barber's pole worm</name>
    <dbReference type="NCBI Taxonomy" id="6290"/>
    <lineage>
        <taxon>Eukaryota</taxon>
        <taxon>Metazoa</taxon>
        <taxon>Ecdysozoa</taxon>
        <taxon>Nematoda</taxon>
        <taxon>Chromadorea</taxon>
        <taxon>Rhabditida</taxon>
        <taxon>Rhabditina</taxon>
        <taxon>Rhabditomorpha</taxon>
        <taxon>Strongyloidea</taxon>
        <taxon>Trichostrongylidae</taxon>
        <taxon>Haemonchus</taxon>
    </lineage>
</organism>
<name>A0A3P8AFK5_HAEPC</name>
<gene>
    <name evidence="2" type="ORF">HPLM_LOCUS16258</name>
</gene>
<reference evidence="2 3" key="1">
    <citation type="submission" date="2018-11" db="EMBL/GenBank/DDBJ databases">
        <authorList>
            <consortium name="Pathogen Informatics"/>
        </authorList>
    </citation>
    <scope>NUCLEOTIDE SEQUENCE [LARGE SCALE GENOMIC DNA]</scope>
    <source>
        <strain evidence="2 3">MHpl1</strain>
    </source>
</reference>
<evidence type="ECO:0000256" key="1">
    <source>
        <dbReference type="SAM" id="SignalP"/>
    </source>
</evidence>
<dbReference type="Proteomes" id="UP000268014">
    <property type="component" value="Unassembled WGS sequence"/>
</dbReference>
<evidence type="ECO:0000313" key="3">
    <source>
        <dbReference type="Proteomes" id="UP000268014"/>
    </source>
</evidence>
<feature type="chain" id="PRO_5018198684" evidence="1">
    <location>
        <begin position="16"/>
        <end position="50"/>
    </location>
</feature>
<sequence length="50" mass="5645">MPIATTAMLLWSMNAGRLSHLCLPVVSDMAIDRSVYWPIDGPFSVSHHRY</sequence>
<keyword evidence="3" id="KW-1185">Reference proteome</keyword>
<proteinExistence type="predicted"/>
<dbReference type="EMBL" id="UZAF01019338">
    <property type="protein sequence ID" value="VDO59282.1"/>
    <property type="molecule type" value="Genomic_DNA"/>
</dbReference>